<protein>
    <submittedName>
        <fullName evidence="3">Oxidoreductase family protein</fullName>
    </submittedName>
</protein>
<dbReference type="EMBL" id="JAQHRD010000012">
    <property type="protein sequence ID" value="KAJ6437445.1"/>
    <property type="molecule type" value="Genomic_DNA"/>
</dbReference>
<evidence type="ECO:0000313" key="3">
    <source>
        <dbReference type="EMBL" id="KAJ6437445.1"/>
    </source>
</evidence>
<keyword evidence="4" id="KW-1185">Reference proteome</keyword>
<dbReference type="PANTHER" id="PTHR43708">
    <property type="entry name" value="CONSERVED EXPRESSED OXIDOREDUCTASE (EUROFUNG)"/>
    <property type="match status" value="1"/>
</dbReference>
<dbReference type="Proteomes" id="UP001163105">
    <property type="component" value="Unassembled WGS sequence"/>
</dbReference>
<dbReference type="SUPFAM" id="SSF55347">
    <property type="entry name" value="Glyceraldehyde-3-phosphate dehydrogenase-like, C-terminal domain"/>
    <property type="match status" value="1"/>
</dbReference>
<name>A0AB34FGG9_9HYPO</name>
<dbReference type="SUPFAM" id="SSF51735">
    <property type="entry name" value="NAD(P)-binding Rossmann-fold domains"/>
    <property type="match status" value="1"/>
</dbReference>
<dbReference type="InterPro" id="IPR051317">
    <property type="entry name" value="Gfo/Idh/MocA_oxidoreduct"/>
</dbReference>
<organism evidence="3 4">
    <name type="scientific">Purpureocillium lavendulum</name>
    <dbReference type="NCBI Taxonomy" id="1247861"/>
    <lineage>
        <taxon>Eukaryota</taxon>
        <taxon>Fungi</taxon>
        <taxon>Dikarya</taxon>
        <taxon>Ascomycota</taxon>
        <taxon>Pezizomycotina</taxon>
        <taxon>Sordariomycetes</taxon>
        <taxon>Hypocreomycetidae</taxon>
        <taxon>Hypocreales</taxon>
        <taxon>Ophiocordycipitaceae</taxon>
        <taxon>Purpureocillium</taxon>
    </lineage>
</organism>
<sequence length="426" mass="44858">MAPLIRVGIIGLSASAITSWASRAHLPYLLSPRGRARYAIVALCNSSVEAARAAIRAFDLLPENQSADPDADNAATAPGIRAYGDPADLAADPDVDLVVCCTRVDVHHRVVLPSARAGKSVFVEWPLAQDVAHAAEIVDAAATAAARSINGGGGGGARTLVGMQGRVAPPVVKLKQLLDDGRIGRVLSAEVRAFGGSHDREALAEGLRCFTELDVGGNIVTIGFGHLFDQIQHVLGDMDDIQTRLQLQRPDVKLCDPATRQVTETTRSNVPDLIIATGTLSASAAAAAAAAAAASSGAGAAQPGASVLISYRRGQPFAGSPGLVWTINGERGEIRLTAAGGPTLQSSAYTEPVTIEVHDFMSDEVETVDWAWEPWQEELPIPGRNIAQLYENFAEGRRDASTPSAEDALKRQRQIEEILAPWAATH</sequence>
<dbReference type="AlphaFoldDB" id="A0AB34FGG9"/>
<dbReference type="PANTHER" id="PTHR43708:SF1">
    <property type="entry name" value="GALACTOSE_LACTOSE METABOLISM REGULATORY PROTEIN GAL80"/>
    <property type="match status" value="1"/>
</dbReference>
<dbReference type="InterPro" id="IPR036291">
    <property type="entry name" value="NAD(P)-bd_dom_sf"/>
</dbReference>
<evidence type="ECO:0000259" key="1">
    <source>
        <dbReference type="Pfam" id="PF01408"/>
    </source>
</evidence>
<comment type="caution">
    <text evidence="3">The sequence shown here is derived from an EMBL/GenBank/DDBJ whole genome shotgun (WGS) entry which is preliminary data.</text>
</comment>
<dbReference type="GO" id="GO:0000166">
    <property type="term" value="F:nucleotide binding"/>
    <property type="evidence" value="ECO:0007669"/>
    <property type="project" value="InterPro"/>
</dbReference>
<proteinExistence type="predicted"/>
<dbReference type="Pfam" id="PF01408">
    <property type="entry name" value="GFO_IDH_MocA"/>
    <property type="match status" value="1"/>
</dbReference>
<dbReference type="InterPro" id="IPR000683">
    <property type="entry name" value="Gfo/Idh/MocA-like_OxRdtase_N"/>
</dbReference>
<evidence type="ECO:0000313" key="4">
    <source>
        <dbReference type="Proteomes" id="UP001163105"/>
    </source>
</evidence>
<dbReference type="Gene3D" id="3.40.50.720">
    <property type="entry name" value="NAD(P)-binding Rossmann-like Domain"/>
    <property type="match status" value="1"/>
</dbReference>
<accession>A0AB34FGG9</accession>
<gene>
    <name evidence="3" type="ORF">O9K51_10002</name>
</gene>
<dbReference type="InterPro" id="IPR055080">
    <property type="entry name" value="Gal80p-like_C"/>
</dbReference>
<reference evidence="3" key="1">
    <citation type="submission" date="2023-01" db="EMBL/GenBank/DDBJ databases">
        <title>The growth and conidiation of Purpureocillium lavendulum are regulated by nitrogen source and histone H3K14 acetylation.</title>
        <authorList>
            <person name="Tang P."/>
            <person name="Han J."/>
            <person name="Zhang C."/>
            <person name="Tang P."/>
            <person name="Qi F."/>
            <person name="Zhang K."/>
            <person name="Liang L."/>
        </authorList>
    </citation>
    <scope>NUCLEOTIDE SEQUENCE</scope>
    <source>
        <strain evidence="3">YMF1.00683</strain>
    </source>
</reference>
<dbReference type="Pfam" id="PF22685">
    <property type="entry name" value="Gal80p_C-like"/>
    <property type="match status" value="1"/>
</dbReference>
<feature type="domain" description="Gal80p-like C-terminal" evidence="2">
    <location>
        <begin position="169"/>
        <end position="289"/>
    </location>
</feature>
<feature type="domain" description="Gfo/Idh/MocA-like oxidoreductase N-terminal" evidence="1">
    <location>
        <begin position="5"/>
        <end position="145"/>
    </location>
</feature>
<dbReference type="Gene3D" id="3.30.360.10">
    <property type="entry name" value="Dihydrodipicolinate Reductase, domain 2"/>
    <property type="match status" value="1"/>
</dbReference>
<evidence type="ECO:0000259" key="2">
    <source>
        <dbReference type="Pfam" id="PF22685"/>
    </source>
</evidence>